<evidence type="ECO:0008006" key="4">
    <source>
        <dbReference type="Google" id="ProtNLM"/>
    </source>
</evidence>
<dbReference type="STRING" id="1642818.AWE51_00235"/>
<organism evidence="2 3">
    <name type="scientific">Aquimarina aggregata</name>
    <dbReference type="NCBI Taxonomy" id="1642818"/>
    <lineage>
        <taxon>Bacteria</taxon>
        <taxon>Pseudomonadati</taxon>
        <taxon>Bacteroidota</taxon>
        <taxon>Flavobacteriia</taxon>
        <taxon>Flavobacteriales</taxon>
        <taxon>Flavobacteriaceae</taxon>
        <taxon>Aquimarina</taxon>
    </lineage>
</organism>
<evidence type="ECO:0000313" key="3">
    <source>
        <dbReference type="Proteomes" id="UP000076715"/>
    </source>
</evidence>
<evidence type="ECO:0000256" key="1">
    <source>
        <dbReference type="SAM" id="MobiDB-lite"/>
    </source>
</evidence>
<protein>
    <recommendedName>
        <fullName evidence="4">Phage terminase large subunit N-terminal domain-containing protein</fullName>
    </recommendedName>
</protein>
<dbReference type="AlphaFoldDB" id="A0A162CW11"/>
<reference evidence="2 3" key="1">
    <citation type="submission" date="2016-01" db="EMBL/GenBank/DDBJ databases">
        <title>The draft genome sequence of Aquimarina sp. RZW4-3-2.</title>
        <authorList>
            <person name="Wang Y."/>
        </authorList>
    </citation>
    <scope>NUCLEOTIDE SEQUENCE [LARGE SCALE GENOMIC DNA]</scope>
    <source>
        <strain evidence="2 3">RZW4-3-2</strain>
    </source>
</reference>
<feature type="region of interest" description="Disordered" evidence="1">
    <location>
        <begin position="452"/>
        <end position="471"/>
    </location>
</feature>
<evidence type="ECO:0000313" key="2">
    <source>
        <dbReference type="EMBL" id="KZS41909.1"/>
    </source>
</evidence>
<keyword evidence="3" id="KW-1185">Reference proteome</keyword>
<feature type="compositionally biased region" description="Basic and acidic residues" evidence="1">
    <location>
        <begin position="452"/>
        <end position="469"/>
    </location>
</feature>
<dbReference type="EMBL" id="LQRT01000002">
    <property type="protein sequence ID" value="KZS41909.1"/>
    <property type="molecule type" value="Genomic_DNA"/>
</dbReference>
<name>A0A162CW11_9FLAO</name>
<sequence>MKKKVNVNGPQMAAIDALSVGIKYLFLEWARGTGKSTILGWIVKEAAYQLPCATGVLVGQTYQQILSRTLPSTKEGLSMFGLYEGIDYVVGRHGKKLGFAMPFQSPSKWENVIHFRNGFILILVSLDNPNSGRGINSYIVIGDEAALLDPVKLFNNVQTTNRAKKVEFEKCKLLNAEIFASSTPMTQEGKWFVNKEKEIIDAHKGINKKIKKPHEYLFLKANAFANAMNLTKDWFSRMLHNSPSKLHYDAEILNIRPNFNLESFYPQLDPEEHYYENFNNSYLESVGVEGGAASFDCKQDSDRINNQPLILSIDWGVFNSMKVSQDVAGKYKALKTFWVKSPKIIDDLINEEFHPYYSSHGNKTIYLYYDRNGNNRVPNSRITLAQQAINALKLAGWKVIIKTPRTVDPPHNEKFVVINYLLKHGGTQGLPEIGINKHNAYDLTVSLESAPAKEGKRGIEKDKRSERSKVIPQEHATHLSDTFDLPLFWRYKDKVERLISNKLTSGGGHIPLFVN</sequence>
<dbReference type="Gene3D" id="3.40.50.300">
    <property type="entry name" value="P-loop containing nucleotide triphosphate hydrolases"/>
    <property type="match status" value="1"/>
</dbReference>
<gene>
    <name evidence="2" type="ORF">AWE51_00235</name>
</gene>
<accession>A0A162CW11</accession>
<dbReference type="Proteomes" id="UP000076715">
    <property type="component" value="Unassembled WGS sequence"/>
</dbReference>
<comment type="caution">
    <text evidence="2">The sequence shown here is derived from an EMBL/GenBank/DDBJ whole genome shotgun (WGS) entry which is preliminary data.</text>
</comment>
<dbReference type="InterPro" id="IPR027417">
    <property type="entry name" value="P-loop_NTPase"/>
</dbReference>
<proteinExistence type="predicted"/>